<accession>A0A139IK13</accession>
<dbReference type="EMBL" id="LFZO01000069">
    <property type="protein sequence ID" value="KXT14985.1"/>
    <property type="molecule type" value="Genomic_DNA"/>
</dbReference>
<protein>
    <recommendedName>
        <fullName evidence="7">Helicase C-terminal domain-containing protein</fullName>
    </recommendedName>
</protein>
<keyword evidence="3" id="KW-0547">Nucleotide-binding</keyword>
<dbReference type="InterPro" id="IPR001525">
    <property type="entry name" value="C5_MeTfrase"/>
</dbReference>
<dbReference type="Pfam" id="PF00145">
    <property type="entry name" value="DNA_methylase"/>
    <property type="match status" value="1"/>
</dbReference>
<dbReference type="PANTHER" id="PTHR45626:SF26">
    <property type="entry name" value="FAMILY HELICASE, PUTATIVE (AFU_ORTHOLOGUE AFUA_2G09120)-RELATED"/>
    <property type="match status" value="1"/>
</dbReference>
<keyword evidence="2" id="KW-0808">Transferase</keyword>
<dbReference type="Gene3D" id="3.40.50.300">
    <property type="entry name" value="P-loop containing nucleotide triphosphate hydrolases"/>
    <property type="match status" value="1"/>
</dbReference>
<keyword evidence="5" id="KW-0067">ATP-binding</keyword>
<evidence type="ECO:0000259" key="7">
    <source>
        <dbReference type="PROSITE" id="PS51194"/>
    </source>
</evidence>
<comment type="caution">
    <text evidence="8">The sequence shown here is derived from an EMBL/GenBank/DDBJ whole genome shotgun (WGS) entry which is preliminary data.</text>
</comment>
<evidence type="ECO:0000256" key="2">
    <source>
        <dbReference type="ARBA" id="ARBA00022679"/>
    </source>
</evidence>
<dbReference type="Proteomes" id="UP000073492">
    <property type="component" value="Unassembled WGS sequence"/>
</dbReference>
<dbReference type="InterPro" id="IPR027417">
    <property type="entry name" value="P-loop_NTPase"/>
</dbReference>
<dbReference type="InterPro" id="IPR014001">
    <property type="entry name" value="Helicase_ATP-bd"/>
</dbReference>
<evidence type="ECO:0000313" key="8">
    <source>
        <dbReference type="EMBL" id="KXT14985.1"/>
    </source>
</evidence>
<dbReference type="GO" id="GO:0016787">
    <property type="term" value="F:hydrolase activity"/>
    <property type="evidence" value="ECO:0007669"/>
    <property type="project" value="UniProtKB-KW"/>
</dbReference>
<dbReference type="OrthoDB" id="423221at2759"/>
<dbReference type="PANTHER" id="PTHR45626">
    <property type="entry name" value="TRANSCRIPTION TERMINATION FACTOR 2-RELATED"/>
    <property type="match status" value="1"/>
</dbReference>
<dbReference type="SUPFAM" id="SSF53335">
    <property type="entry name" value="S-adenosyl-L-methionine-dependent methyltransferases"/>
    <property type="match status" value="1"/>
</dbReference>
<dbReference type="Pfam" id="PF00271">
    <property type="entry name" value="Helicase_C"/>
    <property type="match status" value="1"/>
</dbReference>
<dbReference type="CDD" id="cd18793">
    <property type="entry name" value="SF2_C_SNF"/>
    <property type="match status" value="1"/>
</dbReference>
<dbReference type="InterPro" id="IPR050628">
    <property type="entry name" value="SNF2_RAD54_helicase_TF"/>
</dbReference>
<dbReference type="Gene3D" id="3.40.50.150">
    <property type="entry name" value="Vaccinia Virus protein VP39"/>
    <property type="match status" value="1"/>
</dbReference>
<dbReference type="GO" id="GO:0008168">
    <property type="term" value="F:methyltransferase activity"/>
    <property type="evidence" value="ECO:0007669"/>
    <property type="project" value="UniProtKB-KW"/>
</dbReference>
<evidence type="ECO:0000313" key="9">
    <source>
        <dbReference type="Proteomes" id="UP000073492"/>
    </source>
</evidence>
<feature type="region of interest" description="Disordered" evidence="6">
    <location>
        <begin position="1"/>
        <end position="48"/>
    </location>
</feature>
<feature type="region of interest" description="Disordered" evidence="6">
    <location>
        <begin position="1816"/>
        <end position="1847"/>
    </location>
</feature>
<feature type="compositionally biased region" description="Basic and acidic residues" evidence="6">
    <location>
        <begin position="27"/>
        <end position="43"/>
    </location>
</feature>
<dbReference type="PROSITE" id="PS51194">
    <property type="entry name" value="HELICASE_CTER"/>
    <property type="match status" value="1"/>
</dbReference>
<evidence type="ECO:0000256" key="5">
    <source>
        <dbReference type="ARBA" id="ARBA00022840"/>
    </source>
</evidence>
<feature type="region of interest" description="Disordered" evidence="6">
    <location>
        <begin position="155"/>
        <end position="246"/>
    </location>
</feature>
<reference evidence="8 9" key="1">
    <citation type="submission" date="2015-07" db="EMBL/GenBank/DDBJ databases">
        <title>Comparative genomics of the Sigatoka disease complex on banana suggests a link between parallel evolutionary changes in Pseudocercospora fijiensis and Pseudocercospora eumusae and increased virulence on the banana host.</title>
        <authorList>
            <person name="Chang T.-C."/>
            <person name="Salvucci A."/>
            <person name="Crous P.W."/>
            <person name="Stergiopoulos I."/>
        </authorList>
    </citation>
    <scope>NUCLEOTIDE SEQUENCE [LARGE SCALE GENOMIC DNA]</scope>
    <source>
        <strain evidence="8 9">CBS 116634</strain>
    </source>
</reference>
<dbReference type="SMART" id="SM00487">
    <property type="entry name" value="DEXDc"/>
    <property type="match status" value="1"/>
</dbReference>
<dbReference type="Pfam" id="PF00176">
    <property type="entry name" value="SNF2-rel_dom"/>
    <property type="match status" value="1"/>
</dbReference>
<dbReference type="InterPro" id="IPR000330">
    <property type="entry name" value="SNF2_N"/>
</dbReference>
<evidence type="ECO:0000256" key="4">
    <source>
        <dbReference type="ARBA" id="ARBA00022801"/>
    </source>
</evidence>
<evidence type="ECO:0000256" key="1">
    <source>
        <dbReference type="ARBA" id="ARBA00022603"/>
    </source>
</evidence>
<dbReference type="Gene3D" id="3.40.50.10810">
    <property type="entry name" value="Tandem AAA-ATPase domain"/>
    <property type="match status" value="2"/>
</dbReference>
<dbReference type="SUPFAM" id="SSF52540">
    <property type="entry name" value="P-loop containing nucleoside triphosphate hydrolases"/>
    <property type="match status" value="2"/>
</dbReference>
<proteinExistence type="predicted"/>
<gene>
    <name evidence="8" type="ORF">AC579_7740</name>
</gene>
<evidence type="ECO:0000256" key="3">
    <source>
        <dbReference type="ARBA" id="ARBA00022741"/>
    </source>
</evidence>
<dbReference type="STRING" id="113226.A0A139IK13"/>
<evidence type="ECO:0000256" key="6">
    <source>
        <dbReference type="SAM" id="MobiDB-lite"/>
    </source>
</evidence>
<keyword evidence="4" id="KW-0378">Hydrolase</keyword>
<dbReference type="GO" id="GO:0032259">
    <property type="term" value="P:methylation"/>
    <property type="evidence" value="ECO:0007669"/>
    <property type="project" value="UniProtKB-KW"/>
</dbReference>
<sequence length="2195" mass="243767">MPPFLPMSDDEESIVAASNHPNTSAKRKAEAIDLSHSEPEQTHPTRAPLAELTQEQFLNRLRGPKAWVKRPKYHYAFLQQWKAAEAPAKKTRDTPPTDNRALRASVSARARHAPADDMLCEAAHARTSTSVTGKPRRRAAQCAFDLLMRKATEHLESSDDEIVAPTTAPTRVAKRKMTTRNTAESDYDEGGANVLLSSEVSDNDREASEESDTAQTKPKAPGKSKKTSPSNAKSSAKSSSASNRSRAVNLLRSRKLHQGPELSLPPIFNIDDIFEDLTSRALALGFDRTVHALFNRPIRVATMCSGTESPLLALGMIGDALKSLDHTPLSIEHLFSAEIVPYKQAYIERNFHPPMIFRDITELTGVVNDANPMATTAFGAKAAIPGDVDLVIAGTSCVDFSAKNKHRKGLEDGGESADTFQAVLSYAQAYRPSIVILENVLLAPYDSMMAKYEDIGYETASVLVDTKNHYIPHTRQRGYMACFLREKVGADRAAQSAQTWVSLMDRLKRSASSPVSSFLLPNDEVNHRLSRTDVTAKEVDWSRCEITQMEYRHKKKLGVARPLTNWTESGSILPPDHSFVPWLRMRVERELDTLDVAMLRKAMPEGGGYDALYKSRVWDISQNVYRDEDKIAFGIIGCLTPTGRFFISDACRPLDARETLILQGIPLSKISFTTETPAEIQDLAGNAMSSTLIGTSIIAALMAGTKSLQTQGNTHQPTHTQARDASHRVEPMHGCSKSANQTLTDVIDMSELIRRGEQSLRRCDCEGSAGVAEKLIQRCKDCGHTTCISCGGNPKHNFVPAPLLSQGRSSPASFERYVRDVLPLQLAFSDIRLPAELPKHYLEAVSNALNARFRIRQVRRTHCWTIVYDAEPYGRLELVIEGGQSEWRLYALPDKKLPGNDKLRTLLEQPILRGNTSHSFQGTDWQFRVPQPRQTVPMTVHGSGRQIASWRARLGLPAFQRHTMWERLSINGGSAAVGCSLDGVYSYLPHCGTACEGLYMNADGSVYLFLDPQRIGDASEDCYVFSRNKTRLEYDETRPVFARVAPGWVPWSSHGDQAAPEIMRTKLYVDDVWQNLTLALSQPQASIEIQKPISSQETEGLPNCTIAKEILRCTVANESLGFKGGRLFTSHAWVFEAMRRHLADDSWHKLSSEDTCSTCETCAPSLPTLRWRLSNGEVSQYEDPIAAAEYERTIKARPEPIIVQTTDNKDGTTISLGVNFLSLAHRAISRLQRYASEIHCEKRFITSSRGAPFVFKPFRLLPTHGLQPCPQDLGMSVQLFPKQLQVVSWMKLQEHGTHFELEETEESSLPPLGWRAEVRARATVEIRGGVCADHPGFGKTITSLALIQSQLLECNNATIINDLEARQARHEATAGLIPLAATLIVCPMSLQAQWIDEIQDKIGTLNGVLSVTSAASLNNITRDDFNRAKIIVVNRSVLASDPYVERLAAFAAMPGPATSGHGHSHWLDFALKQVPEHLEHWRTYGESSLSKFIRQKYRDNVESQTFQAAVPSRRLRGKDYVANKAKKSAKTTDAPAAKEVDTRHVGRPLFEMFFFNRVIVDEFHQLDPKPNVATKEHAAICALRADKKWLLSGTPAVGDFYEVAQMAKLLGVPLHIGSDDRGVMKAKSISTLRKTMTDFERFNAARQRMSSASHSRLYDQHRKFLDTFVRQNIMDLADLTVTEHLVPVVLDPDHAALYAEKSQQFNSLDMRIKKKKTAVAAEREGSFDDVVRTSSTAEEALSKAAAFFDRSVNPSLDALVTRRREESKATKDKIPASAAVARTKEPDNFKSLLERIKSGEMGDQHATAEILETILKAKPSSKPHTNLRSDEDSDSTGVLKPAGGGRDHSAALLRLSKQLVKSKRSARYLLNLMALRRLEKQRQTCDHPGCNGKDEAHQFAVSILCGHKICQSCRGRHRAQAATQCPAQDCSSSQHEFHLLWVSKLAKESESGSPYGAKLQSTMSILRAVREKGEQAILFVQFEPQLREAQAALDDAGISSLVVHRLSEAGALIQQFRESASTGSPITVIVLNASDETAAGSNLQNANHVIFLSPLLRDTQYSYEATNAQAIGRVRRHGQKRDIHVYRLAALHTIDVDILEHRERRSNAIAEPGEAEIEPPQLATRLNVHGEPIVERTQLVCEDAKYSLRPQSWLVRYGADKVAGEWDKVKGKSRILGWEDFSSLLKFSGAYTEDD</sequence>
<name>A0A139IK13_9PEZI</name>
<organism evidence="8 9">
    <name type="scientific">Pseudocercospora musae</name>
    <dbReference type="NCBI Taxonomy" id="113226"/>
    <lineage>
        <taxon>Eukaryota</taxon>
        <taxon>Fungi</taxon>
        <taxon>Dikarya</taxon>
        <taxon>Ascomycota</taxon>
        <taxon>Pezizomycotina</taxon>
        <taxon>Dothideomycetes</taxon>
        <taxon>Dothideomycetidae</taxon>
        <taxon>Mycosphaerellales</taxon>
        <taxon>Mycosphaerellaceae</taxon>
        <taxon>Pseudocercospora</taxon>
    </lineage>
</organism>
<dbReference type="InterPro" id="IPR049730">
    <property type="entry name" value="SNF2/RAD54-like_C"/>
</dbReference>
<dbReference type="GO" id="GO:0005524">
    <property type="term" value="F:ATP binding"/>
    <property type="evidence" value="ECO:0007669"/>
    <property type="project" value="UniProtKB-KW"/>
</dbReference>
<dbReference type="InterPro" id="IPR001650">
    <property type="entry name" value="Helicase_C-like"/>
</dbReference>
<keyword evidence="9" id="KW-1185">Reference proteome</keyword>
<dbReference type="GO" id="GO:0005634">
    <property type="term" value="C:nucleus"/>
    <property type="evidence" value="ECO:0007669"/>
    <property type="project" value="TreeGrafter"/>
</dbReference>
<feature type="compositionally biased region" description="Low complexity" evidence="6">
    <location>
        <begin position="227"/>
        <end position="246"/>
    </location>
</feature>
<keyword evidence="1" id="KW-0489">Methyltransferase</keyword>
<dbReference type="InterPro" id="IPR038718">
    <property type="entry name" value="SNF2-like_sf"/>
</dbReference>
<dbReference type="GO" id="GO:0006281">
    <property type="term" value="P:DNA repair"/>
    <property type="evidence" value="ECO:0007669"/>
    <property type="project" value="TreeGrafter"/>
</dbReference>
<dbReference type="InterPro" id="IPR029063">
    <property type="entry name" value="SAM-dependent_MTases_sf"/>
</dbReference>
<dbReference type="GO" id="GO:0008094">
    <property type="term" value="F:ATP-dependent activity, acting on DNA"/>
    <property type="evidence" value="ECO:0007669"/>
    <property type="project" value="TreeGrafter"/>
</dbReference>
<feature type="domain" description="Helicase C-terminal" evidence="7">
    <location>
        <begin position="1961"/>
        <end position="2130"/>
    </location>
</feature>